<feature type="region of interest" description="Disordered" evidence="5">
    <location>
        <begin position="231"/>
        <end position="301"/>
    </location>
</feature>
<keyword evidence="4" id="KW-0539">Nucleus</keyword>
<reference evidence="8 10" key="1">
    <citation type="journal article" date="2017" name="Nature">
        <title>The sunflower genome provides insights into oil metabolism, flowering and Asterid evolution.</title>
        <authorList>
            <person name="Badouin H."/>
            <person name="Gouzy J."/>
            <person name="Grassa C.J."/>
            <person name="Murat F."/>
            <person name="Staton S.E."/>
            <person name="Cottret L."/>
            <person name="Lelandais-Briere C."/>
            <person name="Owens G.L."/>
            <person name="Carrere S."/>
            <person name="Mayjonade B."/>
            <person name="Legrand L."/>
            <person name="Gill N."/>
            <person name="Kane N.C."/>
            <person name="Bowers J.E."/>
            <person name="Hubner S."/>
            <person name="Bellec A."/>
            <person name="Berard A."/>
            <person name="Berges H."/>
            <person name="Blanchet N."/>
            <person name="Boniface M.C."/>
            <person name="Brunel D."/>
            <person name="Catrice O."/>
            <person name="Chaidir N."/>
            <person name="Claudel C."/>
            <person name="Donnadieu C."/>
            <person name="Faraut T."/>
            <person name="Fievet G."/>
            <person name="Helmstetter N."/>
            <person name="King M."/>
            <person name="Knapp S.J."/>
            <person name="Lai Z."/>
            <person name="Le Paslier M.C."/>
            <person name="Lippi Y."/>
            <person name="Lorenzon L."/>
            <person name="Mandel J.R."/>
            <person name="Marage G."/>
            <person name="Marchand G."/>
            <person name="Marquand E."/>
            <person name="Bret-Mestries E."/>
            <person name="Morien E."/>
            <person name="Nambeesan S."/>
            <person name="Nguyen T."/>
            <person name="Pegot-Espagnet P."/>
            <person name="Pouilly N."/>
            <person name="Raftis F."/>
            <person name="Sallet E."/>
            <person name="Schiex T."/>
            <person name="Thomas J."/>
            <person name="Vandecasteele C."/>
            <person name="Vares D."/>
            <person name="Vear F."/>
            <person name="Vautrin S."/>
            <person name="Crespi M."/>
            <person name="Mangin B."/>
            <person name="Burke J.M."/>
            <person name="Salse J."/>
            <person name="Munos S."/>
            <person name="Vincourt P."/>
            <person name="Rieseberg L.H."/>
            <person name="Langlade N.B."/>
        </authorList>
    </citation>
    <scope>NUCLEOTIDE SEQUENCE [LARGE SCALE GENOMIC DNA]</scope>
    <source>
        <strain evidence="10">cv. SF193</strain>
        <tissue evidence="8">Leaves</tissue>
    </source>
</reference>
<gene>
    <name evidence="9" type="primary">MYB06</name>
    <name evidence="9" type="ORF">HannXRQ_Chr05g0158201</name>
    <name evidence="8" type="ORF">HanXRQr2_Chr05g0231021</name>
</gene>
<feature type="domain" description="HTH myb-type" evidence="7">
    <location>
        <begin position="9"/>
        <end position="65"/>
    </location>
</feature>
<feature type="domain" description="HTH myb-type" evidence="7">
    <location>
        <begin position="66"/>
        <end position="116"/>
    </location>
</feature>
<feature type="domain" description="Myb-like" evidence="6">
    <location>
        <begin position="9"/>
        <end position="61"/>
    </location>
</feature>
<dbReference type="FunCoup" id="A0A251UU64">
    <property type="interactions" value="446"/>
</dbReference>
<proteinExistence type="predicted"/>
<evidence type="ECO:0000313" key="9">
    <source>
        <dbReference type="EMBL" id="OTG26396.1"/>
    </source>
</evidence>
<feature type="compositionally biased region" description="Polar residues" evidence="5">
    <location>
        <begin position="235"/>
        <end position="272"/>
    </location>
</feature>
<evidence type="ECO:0000313" key="8">
    <source>
        <dbReference type="EMBL" id="KAF5807207.1"/>
    </source>
</evidence>
<dbReference type="Proteomes" id="UP000215914">
    <property type="component" value="Chromosome 5"/>
</dbReference>
<dbReference type="SUPFAM" id="SSF46689">
    <property type="entry name" value="Homeodomain-like"/>
    <property type="match status" value="1"/>
</dbReference>
<protein>
    <submittedName>
        <fullName evidence="9">Putative myb protein</fullName>
    </submittedName>
    <submittedName>
        <fullName evidence="8">Transcription factor MYB family</fullName>
    </submittedName>
</protein>
<dbReference type="Pfam" id="PF00249">
    <property type="entry name" value="Myb_DNA-binding"/>
    <property type="match status" value="2"/>
</dbReference>
<dbReference type="PROSITE" id="PS50090">
    <property type="entry name" value="MYB_LIKE"/>
    <property type="match status" value="2"/>
</dbReference>
<evidence type="ECO:0000256" key="4">
    <source>
        <dbReference type="ARBA" id="ARBA00023242"/>
    </source>
</evidence>
<dbReference type="Gene3D" id="1.10.10.60">
    <property type="entry name" value="Homeodomain-like"/>
    <property type="match status" value="2"/>
</dbReference>
<comment type="subcellular location">
    <subcellularLocation>
        <location evidence="1">Nucleus</location>
    </subcellularLocation>
</comment>
<keyword evidence="2" id="KW-0677">Repeat</keyword>
<reference evidence="8" key="3">
    <citation type="submission" date="2020-06" db="EMBL/GenBank/DDBJ databases">
        <title>Helianthus annuus Genome sequencing and assembly Release 2.</title>
        <authorList>
            <person name="Gouzy J."/>
            <person name="Langlade N."/>
            <person name="Munos S."/>
        </authorList>
    </citation>
    <scope>NUCLEOTIDE SEQUENCE</scope>
    <source>
        <tissue evidence="8">Leaves</tissue>
    </source>
</reference>
<dbReference type="PROSITE" id="PS51294">
    <property type="entry name" value="HTH_MYB"/>
    <property type="match status" value="2"/>
</dbReference>
<dbReference type="InterPro" id="IPR017930">
    <property type="entry name" value="Myb_dom"/>
</dbReference>
<evidence type="ECO:0000313" key="10">
    <source>
        <dbReference type="Proteomes" id="UP000215914"/>
    </source>
</evidence>
<accession>A0A251UU64</accession>
<name>A0A251UU64_HELAN</name>
<organism evidence="9 10">
    <name type="scientific">Helianthus annuus</name>
    <name type="common">Common sunflower</name>
    <dbReference type="NCBI Taxonomy" id="4232"/>
    <lineage>
        <taxon>Eukaryota</taxon>
        <taxon>Viridiplantae</taxon>
        <taxon>Streptophyta</taxon>
        <taxon>Embryophyta</taxon>
        <taxon>Tracheophyta</taxon>
        <taxon>Spermatophyta</taxon>
        <taxon>Magnoliopsida</taxon>
        <taxon>eudicotyledons</taxon>
        <taxon>Gunneridae</taxon>
        <taxon>Pentapetalae</taxon>
        <taxon>asterids</taxon>
        <taxon>campanulids</taxon>
        <taxon>Asterales</taxon>
        <taxon>Asteraceae</taxon>
        <taxon>Asteroideae</taxon>
        <taxon>Heliantheae alliance</taxon>
        <taxon>Heliantheae</taxon>
        <taxon>Helianthus</taxon>
    </lineage>
</organism>
<keyword evidence="3" id="KW-0238">DNA-binding</keyword>
<dbReference type="FunFam" id="1.10.10.60:FF:000339">
    <property type="entry name" value="Transcription factor MYB30"/>
    <property type="match status" value="1"/>
</dbReference>
<dbReference type="InParanoid" id="A0A251UU64"/>
<dbReference type="GO" id="GO:0005634">
    <property type="term" value="C:nucleus"/>
    <property type="evidence" value="ECO:0007669"/>
    <property type="project" value="UniProtKB-SubCell"/>
</dbReference>
<feature type="region of interest" description="Disordered" evidence="5">
    <location>
        <begin position="118"/>
        <end position="150"/>
    </location>
</feature>
<evidence type="ECO:0000256" key="1">
    <source>
        <dbReference type="ARBA" id="ARBA00004123"/>
    </source>
</evidence>
<sequence length="345" mass="38573">MGRPPCCDKIGVKKGPWTPEEDIILVSYIQEHGPGNWRSVPTNTGLLRCSKSCRLRWTNYLRPGIKRGNFTDQEEKMIIHLQALLGNRWAAIASYLPQRTDNDIKNYWNTHLKKKLNKMQTNSSDQENHHRSRGSNSSSSSETAMSKGKWERRLQTDIHMAKQALCDALSLDNKSIILPELSPSVTANPNSQIHQQSVIPPPPPGPPQISHSTTTYASSAENIARLLPNWINKPPKSSHTSSESIGTTQNSVKEQFPSPSSEGFETSLQAGLNNNSNYSNNSDVSHSISPETTSLFQDESKPNIENAQLPPLCFLEKWLLEDATAQEHEDNLMNLSFEETDGLFD</sequence>
<dbReference type="EMBL" id="CM007894">
    <property type="protein sequence ID" value="OTG26396.1"/>
    <property type="molecule type" value="Genomic_DNA"/>
</dbReference>
<dbReference type="PANTHER" id="PTHR10641:SF1410">
    <property type="entry name" value="TRANSCRIPTION FACTOR MYB30-LIKE"/>
    <property type="match status" value="1"/>
</dbReference>
<dbReference type="AlphaFoldDB" id="A0A251UU64"/>
<dbReference type="InterPro" id="IPR015495">
    <property type="entry name" value="Myb_TF_plants"/>
</dbReference>
<dbReference type="Gramene" id="mRNA:HanXRQr2_Chr05g0231021">
    <property type="protein sequence ID" value="mRNA:HanXRQr2_Chr05g0231021"/>
    <property type="gene ID" value="HanXRQr2_Chr05g0231021"/>
</dbReference>
<dbReference type="CDD" id="cd00167">
    <property type="entry name" value="SANT"/>
    <property type="match status" value="2"/>
</dbReference>
<dbReference type="InterPro" id="IPR009057">
    <property type="entry name" value="Homeodomain-like_sf"/>
</dbReference>
<feature type="region of interest" description="Disordered" evidence="5">
    <location>
        <begin position="187"/>
        <end position="213"/>
    </location>
</feature>
<feature type="domain" description="Myb-like" evidence="6">
    <location>
        <begin position="62"/>
        <end position="112"/>
    </location>
</feature>
<evidence type="ECO:0000259" key="6">
    <source>
        <dbReference type="PROSITE" id="PS50090"/>
    </source>
</evidence>
<dbReference type="GO" id="GO:0003677">
    <property type="term" value="F:DNA binding"/>
    <property type="evidence" value="ECO:0007669"/>
    <property type="project" value="UniProtKB-KW"/>
</dbReference>
<evidence type="ECO:0000256" key="3">
    <source>
        <dbReference type="ARBA" id="ARBA00023125"/>
    </source>
</evidence>
<dbReference type="SMART" id="SM00717">
    <property type="entry name" value="SANT"/>
    <property type="match status" value="2"/>
</dbReference>
<dbReference type="PANTHER" id="PTHR10641">
    <property type="entry name" value="MYB FAMILY TRANSCRIPTION FACTOR"/>
    <property type="match status" value="1"/>
</dbReference>
<keyword evidence="10" id="KW-1185">Reference proteome</keyword>
<reference evidence="9" key="2">
    <citation type="submission" date="2017-02" db="EMBL/GenBank/DDBJ databases">
        <title>Sunflower complete genome.</title>
        <authorList>
            <person name="Langlade N."/>
            <person name="Munos S."/>
        </authorList>
    </citation>
    <scope>NUCLEOTIDE SEQUENCE [LARGE SCALE GENOMIC DNA]</scope>
    <source>
        <tissue evidence="9">Leaves</tissue>
    </source>
</reference>
<evidence type="ECO:0000256" key="5">
    <source>
        <dbReference type="SAM" id="MobiDB-lite"/>
    </source>
</evidence>
<evidence type="ECO:0000256" key="2">
    <source>
        <dbReference type="ARBA" id="ARBA00022737"/>
    </source>
</evidence>
<feature type="compositionally biased region" description="Polar residues" evidence="5">
    <location>
        <begin position="288"/>
        <end position="297"/>
    </location>
</feature>
<dbReference type="OrthoDB" id="2143914at2759"/>
<dbReference type="GO" id="GO:0009733">
    <property type="term" value="P:response to auxin"/>
    <property type="evidence" value="ECO:0000318"/>
    <property type="project" value="GO_Central"/>
</dbReference>
<feature type="compositionally biased region" description="Low complexity" evidence="5">
    <location>
        <begin position="273"/>
        <end position="287"/>
    </location>
</feature>
<dbReference type="FunFam" id="1.10.10.60:FF:000001">
    <property type="entry name" value="MYB-related transcription factor"/>
    <property type="match status" value="1"/>
</dbReference>
<dbReference type="EMBL" id="MNCJ02000320">
    <property type="protein sequence ID" value="KAF5807207.1"/>
    <property type="molecule type" value="Genomic_DNA"/>
</dbReference>
<evidence type="ECO:0000259" key="7">
    <source>
        <dbReference type="PROSITE" id="PS51294"/>
    </source>
</evidence>
<dbReference type="InterPro" id="IPR001005">
    <property type="entry name" value="SANT/Myb"/>
</dbReference>
<dbReference type="OMA" id="TQHEEKM"/>